<proteinExistence type="predicted"/>
<sequence>MKTKKKALYRIFFLLAMTLAFTSCEYVGLGVEFGNGTNNYRERTDYLCSRIWTDEWYDDYDTYYYQELRFYPDNTGEDYLYKQDRYGNREESSLRFAWDWWNVSYTSLRLTYRDGYSYMDNIQMGGNQLNCLFDNYPAYFTGK</sequence>
<name>F0QZY8_PHOSB</name>
<dbReference type="KEGG" id="bsa:Bacsa_0557"/>
<organism evidence="2 3">
    <name type="scientific">Phocaeicola salanitronis (strain DSM 18170 / JCM 13657 / CCUG 60908 / BL78)</name>
    <name type="common">Bacteroides salanitronis</name>
    <dbReference type="NCBI Taxonomy" id="667015"/>
    <lineage>
        <taxon>Bacteria</taxon>
        <taxon>Pseudomonadati</taxon>
        <taxon>Bacteroidota</taxon>
        <taxon>Bacteroidia</taxon>
        <taxon>Bacteroidales</taxon>
        <taxon>Bacteroidaceae</taxon>
        <taxon>Phocaeicola</taxon>
    </lineage>
</organism>
<evidence type="ECO:0000256" key="1">
    <source>
        <dbReference type="SAM" id="SignalP"/>
    </source>
</evidence>
<dbReference type="OrthoDB" id="1048476at2"/>
<protein>
    <recommendedName>
        <fullName evidence="4">Lipoprotein</fullName>
    </recommendedName>
</protein>
<gene>
    <name evidence="2" type="ordered locus">Bacsa_0557</name>
</gene>
<dbReference type="EMBL" id="CP002530">
    <property type="protein sequence ID" value="ADY35153.1"/>
    <property type="molecule type" value="Genomic_DNA"/>
</dbReference>
<keyword evidence="3" id="KW-1185">Reference proteome</keyword>
<feature type="chain" id="PRO_5003257399" description="Lipoprotein" evidence="1">
    <location>
        <begin position="23"/>
        <end position="143"/>
    </location>
</feature>
<dbReference type="RefSeq" id="WP_013616612.1">
    <property type="nucleotide sequence ID" value="NC_015164.1"/>
</dbReference>
<keyword evidence="1" id="KW-0732">Signal</keyword>
<dbReference type="AlphaFoldDB" id="F0QZY8"/>
<dbReference type="eggNOG" id="ENOG5034AQQ">
    <property type="taxonomic scope" value="Bacteria"/>
</dbReference>
<dbReference type="HOGENOM" id="CLU_147176_0_0_10"/>
<dbReference type="PROSITE" id="PS51257">
    <property type="entry name" value="PROKAR_LIPOPROTEIN"/>
    <property type="match status" value="1"/>
</dbReference>
<evidence type="ECO:0000313" key="3">
    <source>
        <dbReference type="Proteomes" id="UP000007486"/>
    </source>
</evidence>
<dbReference type="Proteomes" id="UP000007486">
    <property type="component" value="Chromosome"/>
</dbReference>
<feature type="signal peptide" evidence="1">
    <location>
        <begin position="1"/>
        <end position="22"/>
    </location>
</feature>
<accession>F0QZY8</accession>
<evidence type="ECO:0000313" key="2">
    <source>
        <dbReference type="EMBL" id="ADY35153.1"/>
    </source>
</evidence>
<evidence type="ECO:0008006" key="4">
    <source>
        <dbReference type="Google" id="ProtNLM"/>
    </source>
</evidence>
<reference evidence="2 3" key="1">
    <citation type="journal article" date="2011" name="Stand. Genomic Sci.">
        <title>Complete genome sequence of Bacteroides salanitronis type strain (BL78).</title>
        <authorList>
            <person name="Gronow S."/>
            <person name="Held B."/>
            <person name="Lucas S."/>
            <person name="Lapidus A."/>
            <person name="Del Rio T.G."/>
            <person name="Nolan M."/>
            <person name="Tice H."/>
            <person name="Deshpande S."/>
            <person name="Cheng J.F."/>
            <person name="Pitluck S."/>
            <person name="Liolios K."/>
            <person name="Pagani I."/>
            <person name="Ivanova N."/>
            <person name="Mavromatis K."/>
            <person name="Pati A."/>
            <person name="Tapia R."/>
            <person name="Han C."/>
            <person name="Goodwin L."/>
            <person name="Chen A."/>
            <person name="Palaniappan K."/>
            <person name="Land M."/>
            <person name="Hauser L."/>
            <person name="Chang Y.J."/>
            <person name="Jeffries C.D."/>
            <person name="Brambilla E.M."/>
            <person name="Rohde M."/>
            <person name="Goker M."/>
            <person name="Detter J.C."/>
            <person name="Woyke T."/>
            <person name="Bristow J."/>
            <person name="Markowitz V."/>
            <person name="Hugenholtz P."/>
            <person name="Kyrpides N.C."/>
            <person name="Klenk H.P."/>
            <person name="Eisen J.A."/>
        </authorList>
    </citation>
    <scope>NUCLEOTIDE SEQUENCE [LARGE SCALE GENOMIC DNA]</scope>
    <source>
        <strain evidence="2 3">DSM 18170</strain>
    </source>
</reference>
<dbReference type="STRING" id="667015.Bacsa_0557"/>